<dbReference type="RefSeq" id="WP_015742373.1">
    <property type="nucleotide sequence ID" value="NZ_CP165997.1"/>
</dbReference>
<proteinExistence type="predicted"/>
<dbReference type="OrthoDB" id="6466868at2"/>
<dbReference type="GeneID" id="92805011"/>
<name>A0A2T7B6Y3_9ENTR</name>
<organism evidence="1">
    <name type="scientific">Cronobacter turicensis</name>
    <dbReference type="NCBI Taxonomy" id="413502"/>
    <lineage>
        <taxon>Bacteria</taxon>
        <taxon>Pseudomonadati</taxon>
        <taxon>Pseudomonadota</taxon>
        <taxon>Gammaproteobacteria</taxon>
        <taxon>Enterobacterales</taxon>
        <taxon>Enterobacteriaceae</taxon>
        <taxon>Cronobacter</taxon>
    </lineage>
</organism>
<dbReference type="Pfam" id="PF21829">
    <property type="entry name" value="DUF6889"/>
    <property type="match status" value="1"/>
</dbReference>
<comment type="caution">
    <text evidence="1">The sequence shown here is derived from an EMBL/GenBank/DDBJ whole genome shotgun (WGS) entry which is preliminary data.</text>
</comment>
<dbReference type="InterPro" id="IPR054182">
    <property type="entry name" value="DUF6889"/>
</dbReference>
<dbReference type="AlphaFoldDB" id="A0A2T7B6Y3"/>
<dbReference type="EMBL" id="MSAG01000012">
    <property type="protein sequence ID" value="PUX23659.1"/>
    <property type="molecule type" value="Genomic_DNA"/>
</dbReference>
<evidence type="ECO:0000313" key="1">
    <source>
        <dbReference type="EMBL" id="PUX23659.1"/>
    </source>
</evidence>
<gene>
    <name evidence="1" type="ORF">BS411_06985</name>
</gene>
<reference evidence="1" key="1">
    <citation type="submission" date="2016-12" db="EMBL/GenBank/DDBJ databases">
        <title>Analysis of the Molecular Diversity Among Cronobacter Species Isolated from Filth Flies Using a Pan Genomic DNA Microarray.</title>
        <authorList>
            <person name="Pava-Ripoll M."/>
            <person name="Tall B."/>
            <person name="Farber J."/>
            <person name="Fanning S."/>
            <person name="Lehner A."/>
            <person name="Stephan R."/>
            <person name="Pagotto F."/>
            <person name="Iverson C."/>
            <person name="Ziobro G."/>
            <person name="Miller A."/>
            <person name="Pearson R."/>
            <person name="Yan Q."/>
            <person name="Kim M."/>
            <person name="Jeong S."/>
            <person name="Park J."/>
            <person name="Jun S."/>
            <person name="Choi H."/>
            <person name="Chung T."/>
            <person name="Yoo Y."/>
            <person name="Park E."/>
            <person name="Hwang S."/>
            <person name="Lee B."/>
            <person name="Sathyamoorthy V."/>
            <person name="Carter L."/>
            <person name="Mammel M."/>
            <person name="Jackson S."/>
            <person name="Kothary M."/>
            <person name="Patel I."/>
            <person name="Grim C."/>
            <person name="Gopinath G."/>
            <person name="Gangiredla J."/>
            <person name="Chase H."/>
        </authorList>
    </citation>
    <scope>NUCLEOTIDE SEQUENCE [LARGE SCALE GENOMIC DNA]</scope>
    <source>
        <strain evidence="1">MOD1-Sh41s</strain>
    </source>
</reference>
<accession>A0A2T7B6Y3</accession>
<dbReference type="OMA" id="MNDAIAV"/>
<sequence length="55" mass="6348">MPGGEEFILRPAEAFRIAWSDLKSGAVDLCDIALMNDWLDLKADNQARLERWREN</sequence>
<protein>
    <submittedName>
        <fullName evidence="1">Lytic transglycosylase</fullName>
    </submittedName>
</protein>